<keyword evidence="11" id="KW-1185">Reference proteome</keyword>
<comment type="caution">
    <text evidence="10">The sequence shown here is derived from an EMBL/GenBank/DDBJ whole genome shotgun (WGS) entry which is preliminary data.</text>
</comment>
<keyword evidence="5" id="KW-0249">Electron transport</keyword>
<keyword evidence="6" id="KW-0408">Iron</keyword>
<evidence type="ECO:0000256" key="4">
    <source>
        <dbReference type="ARBA" id="ARBA00022723"/>
    </source>
</evidence>
<evidence type="ECO:0000259" key="9">
    <source>
        <dbReference type="PROSITE" id="PS51085"/>
    </source>
</evidence>
<dbReference type="InterPro" id="IPR012675">
    <property type="entry name" value="Beta-grasp_dom_sf"/>
</dbReference>
<evidence type="ECO:0000313" key="10">
    <source>
        <dbReference type="EMBL" id="TBO30369.1"/>
    </source>
</evidence>
<organism evidence="10 11">
    <name type="scientific">Aquabacterium lacunae</name>
    <dbReference type="NCBI Taxonomy" id="2528630"/>
    <lineage>
        <taxon>Bacteria</taxon>
        <taxon>Pseudomonadati</taxon>
        <taxon>Pseudomonadota</taxon>
        <taxon>Betaproteobacteria</taxon>
        <taxon>Burkholderiales</taxon>
        <taxon>Aquabacterium</taxon>
    </lineage>
</organism>
<evidence type="ECO:0000256" key="6">
    <source>
        <dbReference type="ARBA" id="ARBA00023004"/>
    </source>
</evidence>
<proteinExistence type="inferred from homology"/>
<keyword evidence="4" id="KW-0479">Metal-binding</keyword>
<evidence type="ECO:0000256" key="1">
    <source>
        <dbReference type="ARBA" id="ARBA00007874"/>
    </source>
</evidence>
<dbReference type="AlphaFoldDB" id="A0A4Q9H1M1"/>
<dbReference type="Gene3D" id="3.10.20.30">
    <property type="match status" value="1"/>
</dbReference>
<keyword evidence="7" id="KW-0411">Iron-sulfur</keyword>
<dbReference type="Proteomes" id="UP000292120">
    <property type="component" value="Unassembled WGS sequence"/>
</dbReference>
<dbReference type="GO" id="GO:0046872">
    <property type="term" value="F:metal ion binding"/>
    <property type="evidence" value="ECO:0007669"/>
    <property type="project" value="UniProtKB-KW"/>
</dbReference>
<evidence type="ECO:0000256" key="3">
    <source>
        <dbReference type="ARBA" id="ARBA00022714"/>
    </source>
</evidence>
<evidence type="ECO:0000256" key="8">
    <source>
        <dbReference type="ARBA" id="ARBA00034078"/>
    </source>
</evidence>
<dbReference type="RefSeq" id="WP_130968360.1">
    <property type="nucleotide sequence ID" value="NZ_SIXI01000004.1"/>
</dbReference>
<evidence type="ECO:0000256" key="5">
    <source>
        <dbReference type="ARBA" id="ARBA00022982"/>
    </source>
</evidence>
<name>A0A4Q9H1M1_9BURK</name>
<dbReference type="GO" id="GO:0051537">
    <property type="term" value="F:2 iron, 2 sulfur cluster binding"/>
    <property type="evidence" value="ECO:0007669"/>
    <property type="project" value="UniProtKB-KW"/>
</dbReference>
<sequence>MSPVDASPTAEFEVRIEPQGWVFHASGHVSLLKAAQAVGVWLPRSCQNGTCRTCLCVKVSGQVRHTIEWPSLSLDEKAQGCILPCVAVAESHVVLRVPGAELFFPDETLPG</sequence>
<comment type="cofactor">
    <cofactor evidence="8">
        <name>[2Fe-2S] cluster</name>
        <dbReference type="ChEBI" id="CHEBI:190135"/>
    </cofactor>
</comment>
<dbReference type="InterPro" id="IPR036010">
    <property type="entry name" value="2Fe-2S_ferredoxin-like_sf"/>
</dbReference>
<reference evidence="10 11" key="1">
    <citation type="submission" date="2019-02" db="EMBL/GenBank/DDBJ databases">
        <title>Aquabacterium sp. strain KMB7.</title>
        <authorList>
            <person name="Chen W.-M."/>
        </authorList>
    </citation>
    <scope>NUCLEOTIDE SEQUENCE [LARGE SCALE GENOMIC DNA]</scope>
    <source>
        <strain evidence="10 11">KMB7</strain>
    </source>
</reference>
<dbReference type="PANTHER" id="PTHR43112:SF3">
    <property type="entry name" value="FERREDOXIN-2, CHLOROPLASTIC"/>
    <property type="match status" value="1"/>
</dbReference>
<dbReference type="Pfam" id="PF00111">
    <property type="entry name" value="Fer2"/>
    <property type="match status" value="1"/>
</dbReference>
<keyword evidence="2" id="KW-0813">Transport</keyword>
<dbReference type="OrthoDB" id="9806195at2"/>
<dbReference type="PANTHER" id="PTHR43112">
    <property type="entry name" value="FERREDOXIN"/>
    <property type="match status" value="1"/>
</dbReference>
<dbReference type="PROSITE" id="PS51085">
    <property type="entry name" value="2FE2S_FER_2"/>
    <property type="match status" value="1"/>
</dbReference>
<dbReference type="CDD" id="cd00207">
    <property type="entry name" value="fer2"/>
    <property type="match status" value="1"/>
</dbReference>
<dbReference type="InterPro" id="IPR001041">
    <property type="entry name" value="2Fe-2S_ferredoxin-type"/>
</dbReference>
<evidence type="ECO:0000256" key="2">
    <source>
        <dbReference type="ARBA" id="ARBA00022448"/>
    </source>
</evidence>
<comment type="similarity">
    <text evidence="1">Belongs to the 2Fe2S plant-type ferredoxin family.</text>
</comment>
<dbReference type="EMBL" id="SIXI01000004">
    <property type="protein sequence ID" value="TBO30369.1"/>
    <property type="molecule type" value="Genomic_DNA"/>
</dbReference>
<evidence type="ECO:0000256" key="7">
    <source>
        <dbReference type="ARBA" id="ARBA00023014"/>
    </source>
</evidence>
<protein>
    <submittedName>
        <fullName evidence="10">2Fe-2S iron-sulfur cluster binding domain-containing protein</fullName>
    </submittedName>
</protein>
<dbReference type="SUPFAM" id="SSF54292">
    <property type="entry name" value="2Fe-2S ferredoxin-like"/>
    <property type="match status" value="1"/>
</dbReference>
<accession>A0A4Q9H1M1</accession>
<keyword evidence="3" id="KW-0001">2Fe-2S</keyword>
<gene>
    <name evidence="10" type="ORF">EYS42_11805</name>
</gene>
<feature type="domain" description="2Fe-2S ferredoxin-type" evidence="9">
    <location>
        <begin position="12"/>
        <end position="101"/>
    </location>
</feature>
<evidence type="ECO:0000313" key="11">
    <source>
        <dbReference type="Proteomes" id="UP000292120"/>
    </source>
</evidence>